<dbReference type="InterPro" id="IPR041698">
    <property type="entry name" value="Methyltransf_25"/>
</dbReference>
<evidence type="ECO:0000313" key="4">
    <source>
        <dbReference type="Proteomes" id="UP000253850"/>
    </source>
</evidence>
<proteinExistence type="predicted"/>
<gene>
    <name evidence="2" type="ORF">ABIV_0068</name>
    <name evidence="3" type="ORF">CRV05_08200</name>
</gene>
<evidence type="ECO:0000259" key="1">
    <source>
        <dbReference type="Pfam" id="PF13649"/>
    </source>
</evidence>
<dbReference type="GO" id="GO:0032259">
    <property type="term" value="P:methylation"/>
    <property type="evidence" value="ECO:0007669"/>
    <property type="project" value="UniProtKB-KW"/>
</dbReference>
<dbReference type="Gene3D" id="3.40.50.150">
    <property type="entry name" value="Vaccinia Virus protein VP39"/>
    <property type="match status" value="1"/>
</dbReference>
<organism evidence="3 5">
    <name type="scientific">Halarcobacter bivalviorum</name>
    <dbReference type="NCBI Taxonomy" id="663364"/>
    <lineage>
        <taxon>Bacteria</taxon>
        <taxon>Pseudomonadati</taxon>
        <taxon>Campylobacterota</taxon>
        <taxon>Epsilonproteobacteria</taxon>
        <taxon>Campylobacterales</taxon>
        <taxon>Arcobacteraceae</taxon>
        <taxon>Halarcobacter</taxon>
    </lineage>
</organism>
<reference evidence="2 4" key="2">
    <citation type="submission" date="2018-07" db="EMBL/GenBank/DDBJ databases">
        <title>Complete genome of the Arcobacter bivalviorum type strain LMG 26154.</title>
        <authorList>
            <person name="Miller W.G."/>
            <person name="Yee E."/>
            <person name="Bono J.L."/>
        </authorList>
    </citation>
    <scope>NUCLEOTIDE SEQUENCE [LARGE SCALE GENOMIC DNA]</scope>
    <source>
        <strain evidence="2 4">LMG 26154</strain>
    </source>
</reference>
<evidence type="ECO:0000313" key="5">
    <source>
        <dbReference type="Proteomes" id="UP000289193"/>
    </source>
</evidence>
<dbReference type="SUPFAM" id="SSF53335">
    <property type="entry name" value="S-adenosyl-L-methionine-dependent methyltransferases"/>
    <property type="match status" value="1"/>
</dbReference>
<dbReference type="Proteomes" id="UP000289193">
    <property type="component" value="Unassembled WGS sequence"/>
</dbReference>
<dbReference type="EMBL" id="CP031217">
    <property type="protein sequence ID" value="AXH11108.1"/>
    <property type="molecule type" value="Genomic_DNA"/>
</dbReference>
<dbReference type="InterPro" id="IPR029063">
    <property type="entry name" value="SAM-dependent_MTases_sf"/>
</dbReference>
<evidence type="ECO:0000313" key="2">
    <source>
        <dbReference type="EMBL" id="AXH11108.1"/>
    </source>
</evidence>
<dbReference type="Proteomes" id="UP000253850">
    <property type="component" value="Chromosome"/>
</dbReference>
<dbReference type="EMBL" id="PDKM01000004">
    <property type="protein sequence ID" value="RXK09704.1"/>
    <property type="molecule type" value="Genomic_DNA"/>
</dbReference>
<dbReference type="AlphaFoldDB" id="A0AAX2A882"/>
<keyword evidence="2" id="KW-0808">Transferase</keyword>
<dbReference type="RefSeq" id="WP_114838004.1">
    <property type="nucleotide sequence ID" value="NZ_CP031217.1"/>
</dbReference>
<keyword evidence="5" id="KW-1185">Reference proteome</keyword>
<sequence length="192" mass="22563">MISIDNHKFYKKAIDKYGVSAKGVHWQSQFTQYLRFEVLNSFIKEQIKDSTIIDAGCGFAEYLNYLKKSNLKPKQYIGLDVEQKMITLSKERFPSEKFLVKDILKDSLPKADYYVCSGAMNILRKKQMFKFIQNCLEASTKGFVFNFLKSHTLNDVDYRHIIDFCEGLNKEIEIKDYYLDNDMSIFIKHLTN</sequence>
<evidence type="ECO:0000313" key="3">
    <source>
        <dbReference type="EMBL" id="RXK09704.1"/>
    </source>
</evidence>
<name>A0AAX2A882_9BACT</name>
<keyword evidence="2" id="KW-0489">Methyltransferase</keyword>
<dbReference type="KEGG" id="hbv:ABIV_0068"/>
<accession>A0AAX2A882</accession>
<reference evidence="3 5" key="1">
    <citation type="submission" date="2017-10" db="EMBL/GenBank/DDBJ databases">
        <title>Genomics of the genus Arcobacter.</title>
        <authorList>
            <person name="Perez-Cataluna A."/>
            <person name="Figueras M.J."/>
        </authorList>
    </citation>
    <scope>NUCLEOTIDE SEQUENCE [LARGE SCALE GENOMIC DNA]</scope>
    <source>
        <strain evidence="3 5">CECT 7835</strain>
    </source>
</reference>
<dbReference type="GO" id="GO:0008168">
    <property type="term" value="F:methyltransferase activity"/>
    <property type="evidence" value="ECO:0007669"/>
    <property type="project" value="UniProtKB-KW"/>
</dbReference>
<dbReference type="Pfam" id="PF13649">
    <property type="entry name" value="Methyltransf_25"/>
    <property type="match status" value="1"/>
</dbReference>
<feature type="domain" description="Methyltransferase" evidence="1">
    <location>
        <begin position="52"/>
        <end position="138"/>
    </location>
</feature>
<protein>
    <submittedName>
        <fullName evidence="2">Methyltransferase</fullName>
    </submittedName>
</protein>